<feature type="compositionally biased region" description="Basic residues" evidence="2">
    <location>
        <begin position="646"/>
        <end position="671"/>
    </location>
</feature>
<dbReference type="GO" id="GO:0000447">
    <property type="term" value="P:endonucleolytic cleavage in ITS1 to separate SSU-rRNA from 5.8S rRNA and LSU-rRNA from tricistronic rRNA transcript (SSU-rRNA, 5.8S rRNA, LSU-rRNA)"/>
    <property type="evidence" value="ECO:0007669"/>
    <property type="project" value="TreeGrafter"/>
</dbReference>
<dbReference type="Pfam" id="PF22493">
    <property type="entry name" value="PUF_NOP9"/>
    <property type="match status" value="1"/>
</dbReference>
<dbReference type="Proteomes" id="UP000001876">
    <property type="component" value="Unassembled WGS sequence"/>
</dbReference>
<organism evidence="4">
    <name type="scientific">Micromonas pusilla (strain CCMP1545)</name>
    <name type="common">Picoplanktonic green alga</name>
    <dbReference type="NCBI Taxonomy" id="564608"/>
    <lineage>
        <taxon>Eukaryota</taxon>
        <taxon>Viridiplantae</taxon>
        <taxon>Chlorophyta</taxon>
        <taxon>Mamiellophyceae</taxon>
        <taxon>Mamiellales</taxon>
        <taxon>Mamiellaceae</taxon>
        <taxon>Micromonas</taxon>
    </lineage>
</organism>
<dbReference type="STRING" id="564608.C1MMY5"/>
<accession>C1MMY5</accession>
<dbReference type="GO" id="GO:0000472">
    <property type="term" value="P:endonucleolytic cleavage to generate mature 5'-end of SSU-rRNA from (SSU-rRNA, 5.8S rRNA, LSU-rRNA)"/>
    <property type="evidence" value="ECO:0007669"/>
    <property type="project" value="TreeGrafter"/>
</dbReference>
<dbReference type="GO" id="GO:0030686">
    <property type="term" value="C:90S preribosome"/>
    <property type="evidence" value="ECO:0007669"/>
    <property type="project" value="TreeGrafter"/>
</dbReference>
<dbReference type="GO" id="GO:0000056">
    <property type="term" value="P:ribosomal small subunit export from nucleus"/>
    <property type="evidence" value="ECO:0007669"/>
    <property type="project" value="TreeGrafter"/>
</dbReference>
<dbReference type="eggNOG" id="KOG2188">
    <property type="taxonomic scope" value="Eukaryota"/>
</dbReference>
<dbReference type="InterPro" id="IPR011989">
    <property type="entry name" value="ARM-like"/>
</dbReference>
<dbReference type="RefSeq" id="XP_003057007.1">
    <property type="nucleotide sequence ID" value="XM_003056961.1"/>
</dbReference>
<evidence type="ECO:0000256" key="1">
    <source>
        <dbReference type="ARBA" id="ARBA00022737"/>
    </source>
</evidence>
<proteinExistence type="predicted"/>
<dbReference type="KEGG" id="mpp:MICPUCDRAFT_46853"/>
<dbReference type="PANTHER" id="PTHR13102:SF0">
    <property type="entry name" value="NUCLEOLAR PROTEIN 9"/>
    <property type="match status" value="1"/>
</dbReference>
<dbReference type="GO" id="GO:0000480">
    <property type="term" value="P:endonucleolytic cleavage in 5'-ETS of tricistronic rRNA transcript (SSU-rRNA, 5.8S rRNA, LSU-rRNA)"/>
    <property type="evidence" value="ECO:0007669"/>
    <property type="project" value="TreeGrafter"/>
</dbReference>
<dbReference type="OrthoDB" id="392571at2759"/>
<keyword evidence="4" id="KW-1185">Reference proteome</keyword>
<dbReference type="Gene3D" id="1.25.10.10">
    <property type="entry name" value="Leucine-rich Repeat Variant"/>
    <property type="match status" value="2"/>
</dbReference>
<dbReference type="AlphaFoldDB" id="C1MMY5"/>
<reference evidence="3 4" key="1">
    <citation type="journal article" date="2009" name="Science">
        <title>Green evolution and dynamic adaptations revealed by genomes of the marine picoeukaryotes Micromonas.</title>
        <authorList>
            <person name="Worden A.Z."/>
            <person name="Lee J.H."/>
            <person name="Mock T."/>
            <person name="Rouze P."/>
            <person name="Simmons M.P."/>
            <person name="Aerts A.L."/>
            <person name="Allen A.E."/>
            <person name="Cuvelier M.L."/>
            <person name="Derelle E."/>
            <person name="Everett M.V."/>
            <person name="Foulon E."/>
            <person name="Grimwood J."/>
            <person name="Gundlach H."/>
            <person name="Henrissat B."/>
            <person name="Napoli C."/>
            <person name="McDonald S.M."/>
            <person name="Parker M.S."/>
            <person name="Rombauts S."/>
            <person name="Salamov A."/>
            <person name="Von Dassow P."/>
            <person name="Badger J.H."/>
            <person name="Coutinho P.M."/>
            <person name="Demir E."/>
            <person name="Dubchak I."/>
            <person name="Gentemann C."/>
            <person name="Eikrem W."/>
            <person name="Gready J.E."/>
            <person name="John U."/>
            <person name="Lanier W."/>
            <person name="Lindquist E.A."/>
            <person name="Lucas S."/>
            <person name="Mayer K.F."/>
            <person name="Moreau H."/>
            <person name="Not F."/>
            <person name="Otillar R."/>
            <person name="Panaud O."/>
            <person name="Pangilinan J."/>
            <person name="Paulsen I."/>
            <person name="Piegu B."/>
            <person name="Poliakov A."/>
            <person name="Robbens S."/>
            <person name="Schmutz J."/>
            <person name="Toulza E."/>
            <person name="Wyss T."/>
            <person name="Zelensky A."/>
            <person name="Zhou K."/>
            <person name="Armbrust E.V."/>
            <person name="Bhattacharya D."/>
            <person name="Goodenough U.W."/>
            <person name="Van de Peer Y."/>
            <person name="Grigoriev I.V."/>
        </authorList>
    </citation>
    <scope>NUCLEOTIDE SEQUENCE [LARGE SCALE GENOMIC DNA]</scope>
    <source>
        <strain evidence="3 4">CCMP1545</strain>
    </source>
</reference>
<dbReference type="GO" id="GO:0003723">
    <property type="term" value="F:RNA binding"/>
    <property type="evidence" value="ECO:0007669"/>
    <property type="project" value="InterPro"/>
</dbReference>
<dbReference type="EMBL" id="GG663737">
    <property type="protein sequence ID" value="EEH58652.1"/>
    <property type="molecule type" value="Genomic_DNA"/>
</dbReference>
<dbReference type="InterPro" id="IPR001313">
    <property type="entry name" value="Pumilio_RNA-bd_rpt"/>
</dbReference>
<evidence type="ECO:0000313" key="3">
    <source>
        <dbReference type="EMBL" id="EEH58652.1"/>
    </source>
</evidence>
<dbReference type="GO" id="GO:0030688">
    <property type="term" value="C:preribosome, small subunit precursor"/>
    <property type="evidence" value="ECO:0007669"/>
    <property type="project" value="TreeGrafter"/>
</dbReference>
<dbReference type="InterPro" id="IPR040000">
    <property type="entry name" value="NOP9"/>
</dbReference>
<evidence type="ECO:0000256" key="2">
    <source>
        <dbReference type="SAM" id="MobiDB-lite"/>
    </source>
</evidence>
<dbReference type="GeneID" id="9682928"/>
<dbReference type="OMA" id="HHLVRNF"/>
<protein>
    <submittedName>
        <fullName evidence="3">Predicted protein</fullName>
    </submittedName>
</protein>
<dbReference type="SMART" id="SM00025">
    <property type="entry name" value="Pumilio"/>
    <property type="match status" value="4"/>
</dbReference>
<feature type="region of interest" description="Disordered" evidence="2">
    <location>
        <begin position="603"/>
        <end position="671"/>
    </location>
</feature>
<dbReference type="GO" id="GO:0005730">
    <property type="term" value="C:nucleolus"/>
    <property type="evidence" value="ECO:0007669"/>
    <property type="project" value="TreeGrafter"/>
</dbReference>
<sequence length="671" mass="71129">MSRDGGDADGGAGTSSFNKHDGGGVSVLGCDGKRYTVDESTASYFHEIEALVAVDPDTPEAVEERTILAGNALEEARGHEMALSMDARCSRVVEKLLDACVDDDLATYVRGVTAAPTDFFTLCKSLFGSRVAERALGCVAARVGKDPTAETLETFAPALAAIGESLSSAAVDAAYDPRVSPVARKFLSVVSGRECAPSAKAGSLAGKLKGGTSAAGAFADSGDAPPERHRFEALLREYSDTTLAALESELWGLTEDACGSAFLQAMLTAHRGDAAALNWIIPGFLGCAPAEGTKEGELLADAKESDVKQLCESRSGSHLFEAILRAAPRGLTHEIFRRFFRGKLRGIASHPTANFVLQALFGATREQDHVTAALMELGPDFGSLMRERRAGVVASLLAACARLRTGERDAAKNLARGLTAKTASARVGGRSQLAPSLLWLDQHSGAAGGRCSVLGAAMLQTIMKFPPETTPQFIESIATLPPNEALGAACDPGGSRALEAFLGSTAHKPKLKKELVDALAHDWIKLASSACGSHVLQAAYGCADQRTRETIVRRMSQGEKQIAGTRHGPYLLRRLGVADFKGDPEQWRNRAKVAEDVKADFAKTFGGDEDAEEEEENAGKGKRKAEESDGGGGGGEDDDDDERVAKKAKKEKKEKKEKKAKKAKKAKKEKR</sequence>
<evidence type="ECO:0000313" key="4">
    <source>
        <dbReference type="Proteomes" id="UP000001876"/>
    </source>
</evidence>
<keyword evidence="1" id="KW-0677">Repeat</keyword>
<dbReference type="SUPFAM" id="SSF48371">
    <property type="entry name" value="ARM repeat"/>
    <property type="match status" value="1"/>
</dbReference>
<feature type="compositionally biased region" description="Acidic residues" evidence="2">
    <location>
        <begin position="607"/>
        <end position="616"/>
    </location>
</feature>
<name>C1MMY5_MICPC</name>
<gene>
    <name evidence="3" type="ORF">MICPUCDRAFT_46853</name>
</gene>
<dbReference type="InterPro" id="IPR016024">
    <property type="entry name" value="ARM-type_fold"/>
</dbReference>
<dbReference type="PANTHER" id="PTHR13102">
    <property type="entry name" value="NUCLEOLAR PROTEIN 9"/>
    <property type="match status" value="1"/>
</dbReference>